<gene>
    <name evidence="1" type="ORF">BSIN_3151</name>
</gene>
<dbReference type="EMBL" id="FXAN01000047">
    <property type="protein sequence ID" value="SMF99962.1"/>
    <property type="molecule type" value="Genomic_DNA"/>
</dbReference>
<keyword evidence="1" id="KW-0969">Cilium</keyword>
<keyword evidence="1" id="KW-0282">Flagellum</keyword>
<proteinExistence type="predicted"/>
<dbReference type="AlphaFoldDB" id="A0A238H409"/>
<organism evidence="1 2">
    <name type="scientific">Burkholderia singularis</name>
    <dbReference type="NCBI Taxonomy" id="1503053"/>
    <lineage>
        <taxon>Bacteria</taxon>
        <taxon>Pseudomonadati</taxon>
        <taxon>Pseudomonadota</taxon>
        <taxon>Betaproteobacteria</taxon>
        <taxon>Burkholderiales</taxon>
        <taxon>Burkholderiaceae</taxon>
        <taxon>Burkholderia</taxon>
        <taxon>pseudomallei group</taxon>
    </lineage>
</organism>
<reference evidence="1 2" key="1">
    <citation type="submission" date="2017-04" db="EMBL/GenBank/DDBJ databases">
        <authorList>
            <person name="Afonso C.L."/>
            <person name="Miller P.J."/>
            <person name="Scott M.A."/>
            <person name="Spackman E."/>
            <person name="Goraichik I."/>
            <person name="Dimitrov K.M."/>
            <person name="Suarez D.L."/>
            <person name="Swayne D.E."/>
        </authorList>
    </citation>
    <scope>NUCLEOTIDE SEQUENCE [LARGE SCALE GENOMIC DNA]</scope>
    <source>
        <strain evidence="1">LMG 28154</strain>
    </source>
</reference>
<accession>A0A238H409</accession>
<dbReference type="Proteomes" id="UP000198460">
    <property type="component" value="Unassembled WGS sequence"/>
</dbReference>
<evidence type="ECO:0000313" key="2">
    <source>
        <dbReference type="Proteomes" id="UP000198460"/>
    </source>
</evidence>
<evidence type="ECO:0000313" key="1">
    <source>
        <dbReference type="EMBL" id="SMF99962.1"/>
    </source>
</evidence>
<protein>
    <submittedName>
        <fullName evidence="1">Type III secretion inner membrane protein (YscD,homologous to flagellar export components)</fullName>
    </submittedName>
</protein>
<keyword evidence="1" id="KW-0966">Cell projection</keyword>
<sequence length="333" mass="35768">MKLLRVLTGFHAGAQLSIEPGVYRIGAHADADIQLIDWQGNDVVLRVDTNGVVTVSPKRDETDADVATAEPGLPIRSLTDLEPVQFGETVLCVGNETPKWPSDVELLSTLLAQPHELRAHGTRFYRHAIAAAVTCALFVSATIGLSLDTAEASHASTLNFTSENAQQIRRALAAAHLDGLYARAIGNTIAVSGIVLNDTDDRAARRILDRFSSTNTIERNYDIAQDVTRSIGDMLGVNGAYVTYLGDARFAVNGPALEKAALETAIARVRDDLGPNITDVVLRTSGPDATTRPIPSYSEMLASNDVHFAQTPDGVKHLFSSSDPMESENAIPR</sequence>
<dbReference type="RefSeq" id="WP_089340310.1">
    <property type="nucleotide sequence ID" value="NZ_FXAN01000047.1"/>
</dbReference>
<name>A0A238H409_9BURK</name>